<dbReference type="Proteomes" id="UP000199622">
    <property type="component" value="Unassembled WGS sequence"/>
</dbReference>
<dbReference type="OrthoDB" id="9909107at2"/>
<accession>A0A1H4T086</accession>
<name>A0A1H4T086_9PSEU</name>
<dbReference type="RefSeq" id="WP_091309475.1">
    <property type="nucleotide sequence ID" value="NZ_FNSO01000004.1"/>
</dbReference>
<organism evidence="1 2">
    <name type="scientific">Amycolatopsis tolypomycina</name>
    <dbReference type="NCBI Taxonomy" id="208445"/>
    <lineage>
        <taxon>Bacteria</taxon>
        <taxon>Bacillati</taxon>
        <taxon>Actinomycetota</taxon>
        <taxon>Actinomycetes</taxon>
        <taxon>Pseudonocardiales</taxon>
        <taxon>Pseudonocardiaceae</taxon>
        <taxon>Amycolatopsis</taxon>
    </lineage>
</organism>
<keyword evidence="2" id="KW-1185">Reference proteome</keyword>
<proteinExistence type="predicted"/>
<evidence type="ECO:0000313" key="2">
    <source>
        <dbReference type="Proteomes" id="UP000199622"/>
    </source>
</evidence>
<gene>
    <name evidence="1" type="ORF">SAMN04489727_3973</name>
</gene>
<reference evidence="2" key="1">
    <citation type="submission" date="2016-10" db="EMBL/GenBank/DDBJ databases">
        <authorList>
            <person name="Varghese N."/>
            <person name="Submissions S."/>
        </authorList>
    </citation>
    <scope>NUCLEOTIDE SEQUENCE [LARGE SCALE GENOMIC DNA]</scope>
    <source>
        <strain evidence="2">DSM 44544</strain>
    </source>
</reference>
<dbReference type="EMBL" id="FNSO01000004">
    <property type="protein sequence ID" value="SEC49863.1"/>
    <property type="molecule type" value="Genomic_DNA"/>
</dbReference>
<protein>
    <submittedName>
        <fullName evidence="1">Uncharacterized protein</fullName>
    </submittedName>
</protein>
<evidence type="ECO:0000313" key="1">
    <source>
        <dbReference type="EMBL" id="SEC49863.1"/>
    </source>
</evidence>
<sequence length="93" mass="9728">MSGISTASFPGTLEPLEYGGREVTIACTPAAVDLAAVGLGAAGIGYFAAKAFYHKHVGHFDDREDLLDSGVAQDELLSSSDLLSVRVNELTRS</sequence>
<dbReference type="STRING" id="208445.SAMN04489727_3973"/>
<dbReference type="AlphaFoldDB" id="A0A1H4T086"/>